<feature type="signal peptide" evidence="1">
    <location>
        <begin position="1"/>
        <end position="22"/>
    </location>
</feature>
<dbReference type="AlphaFoldDB" id="A0A5N5SXC7"/>
<evidence type="ECO:0000313" key="2">
    <source>
        <dbReference type="EMBL" id="KAB7498575.1"/>
    </source>
</evidence>
<dbReference type="Proteomes" id="UP000326759">
    <property type="component" value="Unassembled WGS sequence"/>
</dbReference>
<protein>
    <submittedName>
        <fullName evidence="2">Uncharacterized protein</fullName>
    </submittedName>
</protein>
<feature type="non-terminal residue" evidence="2">
    <location>
        <position position="99"/>
    </location>
</feature>
<evidence type="ECO:0000313" key="3">
    <source>
        <dbReference type="Proteomes" id="UP000326759"/>
    </source>
</evidence>
<dbReference type="EMBL" id="SEYY01019157">
    <property type="protein sequence ID" value="KAB7498575.1"/>
    <property type="molecule type" value="Genomic_DNA"/>
</dbReference>
<gene>
    <name evidence="2" type="ORF">Anas_07652</name>
</gene>
<name>A0A5N5SXC7_9CRUS</name>
<sequence length="99" mass="11497">MKFIKKSVVSCFALSLIVITLSIICINDNDNCIEELMKTPVEYIHEDILTYVQKHYVNPPQDGVVDPISADDIEHPKWRHISEWEEVTELIKLIFKDVV</sequence>
<evidence type="ECO:0000256" key="1">
    <source>
        <dbReference type="SAM" id="SignalP"/>
    </source>
</evidence>
<accession>A0A5N5SXC7</accession>
<organism evidence="2 3">
    <name type="scientific">Armadillidium nasatum</name>
    <dbReference type="NCBI Taxonomy" id="96803"/>
    <lineage>
        <taxon>Eukaryota</taxon>
        <taxon>Metazoa</taxon>
        <taxon>Ecdysozoa</taxon>
        <taxon>Arthropoda</taxon>
        <taxon>Crustacea</taxon>
        <taxon>Multicrustacea</taxon>
        <taxon>Malacostraca</taxon>
        <taxon>Eumalacostraca</taxon>
        <taxon>Peracarida</taxon>
        <taxon>Isopoda</taxon>
        <taxon>Oniscidea</taxon>
        <taxon>Crinocheta</taxon>
        <taxon>Armadillidiidae</taxon>
        <taxon>Armadillidium</taxon>
    </lineage>
</organism>
<dbReference type="OrthoDB" id="10368699at2759"/>
<reference evidence="2 3" key="1">
    <citation type="journal article" date="2019" name="PLoS Biol.">
        <title>Sex chromosomes control vertical transmission of feminizing Wolbachia symbionts in an isopod.</title>
        <authorList>
            <person name="Becking T."/>
            <person name="Chebbi M.A."/>
            <person name="Giraud I."/>
            <person name="Moumen B."/>
            <person name="Laverre T."/>
            <person name="Caubet Y."/>
            <person name="Peccoud J."/>
            <person name="Gilbert C."/>
            <person name="Cordaux R."/>
        </authorList>
    </citation>
    <scope>NUCLEOTIDE SEQUENCE [LARGE SCALE GENOMIC DNA]</scope>
    <source>
        <strain evidence="2">ANa2</strain>
        <tissue evidence="2">Whole body excluding digestive tract and cuticle</tissue>
    </source>
</reference>
<feature type="chain" id="PRO_5024363131" evidence="1">
    <location>
        <begin position="23"/>
        <end position="99"/>
    </location>
</feature>
<keyword evidence="1" id="KW-0732">Signal</keyword>
<comment type="caution">
    <text evidence="2">The sequence shown here is derived from an EMBL/GenBank/DDBJ whole genome shotgun (WGS) entry which is preliminary data.</text>
</comment>
<proteinExistence type="predicted"/>
<keyword evidence="3" id="KW-1185">Reference proteome</keyword>